<dbReference type="InterPro" id="IPR000634">
    <property type="entry name" value="Ser/Thr_deHydtase_PyrdxlP-BS"/>
</dbReference>
<evidence type="ECO:0000313" key="8">
    <source>
        <dbReference type="EMBL" id="EGO29793.1"/>
    </source>
</evidence>
<dbReference type="PANTHER" id="PTHR48078:SF2">
    <property type="entry name" value="CATABOLIC L-SERINE_THREONINE DEHYDRATASE"/>
    <property type="match status" value="1"/>
</dbReference>
<dbReference type="KEGG" id="sla:SERLADRAFT_458063"/>
<keyword evidence="5" id="KW-0456">Lyase</keyword>
<organism>
    <name type="scientific">Serpula lacrymans var. lacrymans (strain S7.9)</name>
    <name type="common">Dry rot fungus</name>
    <dbReference type="NCBI Taxonomy" id="578457"/>
    <lineage>
        <taxon>Eukaryota</taxon>
        <taxon>Fungi</taxon>
        <taxon>Dikarya</taxon>
        <taxon>Basidiomycota</taxon>
        <taxon>Agaricomycotina</taxon>
        <taxon>Agaricomycetes</taxon>
        <taxon>Agaricomycetidae</taxon>
        <taxon>Boletales</taxon>
        <taxon>Coniophorineae</taxon>
        <taxon>Serpulaceae</taxon>
        <taxon>Serpula</taxon>
    </lineage>
</organism>
<name>F8NIN1_SERL9</name>
<dbReference type="Proteomes" id="UP000008064">
    <property type="component" value="Unassembled WGS sequence"/>
</dbReference>
<comment type="catalytic activity">
    <reaction evidence="6">
        <text>L-serine = pyruvate + NH4(+)</text>
        <dbReference type="Rhea" id="RHEA:19169"/>
        <dbReference type="ChEBI" id="CHEBI:15361"/>
        <dbReference type="ChEBI" id="CHEBI:28938"/>
        <dbReference type="ChEBI" id="CHEBI:33384"/>
        <dbReference type="EC" id="4.3.1.17"/>
    </reaction>
</comment>
<dbReference type="Gene3D" id="3.40.50.1100">
    <property type="match status" value="2"/>
</dbReference>
<evidence type="ECO:0000256" key="5">
    <source>
        <dbReference type="ARBA" id="ARBA00023239"/>
    </source>
</evidence>
<dbReference type="GO" id="GO:0030170">
    <property type="term" value="F:pyridoxal phosphate binding"/>
    <property type="evidence" value="ECO:0007669"/>
    <property type="project" value="InterPro"/>
</dbReference>
<dbReference type="GO" id="GO:0003941">
    <property type="term" value="F:L-serine ammonia-lyase activity"/>
    <property type="evidence" value="ECO:0007669"/>
    <property type="project" value="UniProtKB-EC"/>
</dbReference>
<dbReference type="GO" id="GO:0004794">
    <property type="term" value="F:threonine deaminase activity"/>
    <property type="evidence" value="ECO:0007669"/>
    <property type="project" value="TreeGrafter"/>
</dbReference>
<dbReference type="InterPro" id="IPR050147">
    <property type="entry name" value="Ser/Thr_Dehydratase"/>
</dbReference>
<evidence type="ECO:0000256" key="4">
    <source>
        <dbReference type="ARBA" id="ARBA00022898"/>
    </source>
</evidence>
<dbReference type="HOGENOM" id="CLU_021152_3_0_1"/>
<dbReference type="GO" id="GO:0009097">
    <property type="term" value="P:isoleucine biosynthetic process"/>
    <property type="evidence" value="ECO:0007669"/>
    <property type="project" value="TreeGrafter"/>
</dbReference>
<gene>
    <name evidence="8" type="ORF">SERLADRAFT_458063</name>
</gene>
<dbReference type="AlphaFoldDB" id="F8NIN1"/>
<accession>F8NIN1</accession>
<protein>
    <recommendedName>
        <fullName evidence="3">L-serine ammonia-lyase</fullName>
        <ecNumber evidence="3">4.3.1.17</ecNumber>
    </recommendedName>
</protein>
<proteinExistence type="inferred from homology"/>
<comment type="cofactor">
    <cofactor evidence="1">
        <name>pyridoxal 5'-phosphate</name>
        <dbReference type="ChEBI" id="CHEBI:597326"/>
    </cofactor>
</comment>
<dbReference type="RefSeq" id="XP_007314035.1">
    <property type="nucleotide sequence ID" value="XM_007313973.1"/>
</dbReference>
<dbReference type="SUPFAM" id="SSF53686">
    <property type="entry name" value="Tryptophan synthase beta subunit-like PLP-dependent enzymes"/>
    <property type="match status" value="1"/>
</dbReference>
<evidence type="ECO:0000256" key="1">
    <source>
        <dbReference type="ARBA" id="ARBA00001933"/>
    </source>
</evidence>
<reference evidence="8" key="1">
    <citation type="submission" date="2011-04" db="EMBL/GenBank/DDBJ databases">
        <title>Evolution of plant cell wall degrading machinery underlies the functional diversity of forest fungi.</title>
        <authorList>
            <consortium name="US DOE Joint Genome Institute (JGI-PGF)"/>
            <person name="Eastwood D.C."/>
            <person name="Floudas D."/>
            <person name="Binder M."/>
            <person name="Majcherczyk A."/>
            <person name="Schneider P."/>
            <person name="Aerts A."/>
            <person name="Asiegbu F.O."/>
            <person name="Baker S.E."/>
            <person name="Barry K."/>
            <person name="Bendiksby M."/>
            <person name="Blumentritt M."/>
            <person name="Coutinho P.M."/>
            <person name="Cullen D."/>
            <person name="Cullen D."/>
            <person name="Gathman A."/>
            <person name="Goodell B."/>
            <person name="Henrissat B."/>
            <person name="Ihrmark K."/>
            <person name="Kauserud H."/>
            <person name="Kohler A."/>
            <person name="LaButti K."/>
            <person name="Lapidus A."/>
            <person name="Lavin J.L."/>
            <person name="Lee Y.-H."/>
            <person name="Lindquist E."/>
            <person name="Lilly W."/>
            <person name="Lucas S."/>
            <person name="Morin E."/>
            <person name="Murat C."/>
            <person name="Oguiza J.A."/>
            <person name="Park J."/>
            <person name="Pisabarro A.G."/>
            <person name="Riley R."/>
            <person name="Rosling A."/>
            <person name="Salamov A."/>
            <person name="Schmidt O."/>
            <person name="Schmutz J."/>
            <person name="Skrede I."/>
            <person name="Stenlid J."/>
            <person name="Wiebenga A."/>
            <person name="Xie X."/>
            <person name="Kues U."/>
            <person name="Hibbett D.S."/>
            <person name="Hoffmeister D."/>
            <person name="Hogberg N."/>
            <person name="Martin F."/>
            <person name="Grigoriev I.V."/>
            <person name="Watkinson S.C."/>
        </authorList>
    </citation>
    <scope>NUCLEOTIDE SEQUENCE</scope>
    <source>
        <strain evidence="8">S7.9</strain>
    </source>
</reference>
<dbReference type="GeneID" id="18817637"/>
<dbReference type="GO" id="GO:0006565">
    <property type="term" value="P:L-serine catabolic process"/>
    <property type="evidence" value="ECO:0007669"/>
    <property type="project" value="TreeGrafter"/>
</dbReference>
<keyword evidence="4" id="KW-0663">Pyridoxal phosphate</keyword>
<dbReference type="EC" id="4.3.1.17" evidence="3"/>
<sequence length="395" mass="42332">MSANVFPEKLWLETPLIYSSHISSKLGCSAYLKLENLQPSQSFKFRGLSHFAQHAKAQHGPSVHLLAASGGNAGVAVALAAHALGVRCTIYLPEGVGREIHDILKMHGANVIAAGKRYSEALQKLLEDMKKDSSAVLVPAYDDPLVWEGHSSMITEIKTQLAKKPDAIFCSVGGGGLLGGVIQGCKQTGWEDVPVVALGTHGANCFYHSVSLNTWNSTSASTDPVDIVAVAENAPYDVVLDPEHDVTITHLRELTSRASSLAATSPSAGVVKLAIERPGGVKCVCVPDEMSMWAARTFAEDHKFLVELACSTTLTAAYNCDLFSHLVTDAPTTVSGASSSELNKAKREKTVVFIVCGGIKVSLDEMTEYRTLEAAIEADREWEVACNGERIRVKK</sequence>
<comment type="similarity">
    <text evidence="2">Belongs to the serine/threonine dehydratase family.</text>
</comment>
<evidence type="ECO:0000256" key="3">
    <source>
        <dbReference type="ARBA" id="ARBA00012093"/>
    </source>
</evidence>
<dbReference type="PANTHER" id="PTHR48078">
    <property type="entry name" value="THREONINE DEHYDRATASE, MITOCHONDRIAL-RELATED"/>
    <property type="match status" value="1"/>
</dbReference>
<dbReference type="OrthoDB" id="7773036at2759"/>
<dbReference type="GO" id="GO:0006567">
    <property type="term" value="P:L-threonine catabolic process"/>
    <property type="evidence" value="ECO:0007669"/>
    <property type="project" value="TreeGrafter"/>
</dbReference>
<dbReference type="InterPro" id="IPR036052">
    <property type="entry name" value="TrpB-like_PALP_sf"/>
</dbReference>
<dbReference type="Pfam" id="PF00291">
    <property type="entry name" value="PALP"/>
    <property type="match status" value="1"/>
</dbReference>
<evidence type="ECO:0000259" key="7">
    <source>
        <dbReference type="Pfam" id="PF00291"/>
    </source>
</evidence>
<dbReference type="InterPro" id="IPR001926">
    <property type="entry name" value="TrpB-like_PALP"/>
</dbReference>
<dbReference type="EMBL" id="GL945429">
    <property type="protein sequence ID" value="EGO29793.1"/>
    <property type="molecule type" value="Genomic_DNA"/>
</dbReference>
<dbReference type="PROSITE" id="PS00165">
    <property type="entry name" value="DEHYDRATASE_SER_THR"/>
    <property type="match status" value="1"/>
</dbReference>
<evidence type="ECO:0000256" key="2">
    <source>
        <dbReference type="ARBA" id="ARBA00010869"/>
    </source>
</evidence>
<feature type="domain" description="Tryptophan synthase beta chain-like PALP" evidence="7">
    <location>
        <begin position="13"/>
        <end position="319"/>
    </location>
</feature>
<evidence type="ECO:0000256" key="6">
    <source>
        <dbReference type="ARBA" id="ARBA00049406"/>
    </source>
</evidence>